<dbReference type="Proteomes" id="UP001237737">
    <property type="component" value="Unassembled WGS sequence"/>
</dbReference>
<dbReference type="InterPro" id="IPR005123">
    <property type="entry name" value="Oxoglu/Fe-dep_dioxygenase_dom"/>
</dbReference>
<reference evidence="2 3" key="1">
    <citation type="submission" date="2023-07" db="EMBL/GenBank/DDBJ databases">
        <title>Sorghum-associated microbial communities from plants grown in Nebraska, USA.</title>
        <authorList>
            <person name="Schachtman D."/>
        </authorList>
    </citation>
    <scope>NUCLEOTIDE SEQUENCE [LARGE SCALE GENOMIC DNA]</scope>
    <source>
        <strain evidence="2 3">CC60</strain>
    </source>
</reference>
<dbReference type="PANTHER" id="PTHR31212">
    <property type="entry name" value="ALPHA-KETOGLUTARATE-DEPENDENT DIOXYGENASE ALKB HOMOLOG 3"/>
    <property type="match status" value="1"/>
</dbReference>
<keyword evidence="2" id="KW-0223">Dioxygenase</keyword>
<accession>A0ABT9T015</accession>
<dbReference type="EMBL" id="JAUSSK010000004">
    <property type="protein sequence ID" value="MDQ0010592.1"/>
    <property type="molecule type" value="Genomic_DNA"/>
</dbReference>
<dbReference type="InterPro" id="IPR037151">
    <property type="entry name" value="AlkB-like_sf"/>
</dbReference>
<dbReference type="Pfam" id="PF13532">
    <property type="entry name" value="2OG-FeII_Oxy_2"/>
    <property type="match status" value="1"/>
</dbReference>
<name>A0ABT9T015_9GAMM</name>
<dbReference type="GO" id="GO:0051213">
    <property type="term" value="F:dioxygenase activity"/>
    <property type="evidence" value="ECO:0007669"/>
    <property type="project" value="UniProtKB-KW"/>
</dbReference>
<sequence length="215" mass="24015">MRILAGRRAALSGRARLTTGWHRIALPGADVTFAPAWLDSEEADALLARLLDELPWEVHRIRMFGRVVDSPRLSAWIGDEDATYRYSGTRFVPHPWTPALATLREHVAEACGGRFNSVLANLYRDGGDRMGWHSDDEPELGPEPLIASLSLGAVRTFRFRAKAGGEPVAIDLPHGSLLRMAGGTQRLYKHELPVRKRVTGPRINLTFRHIGELRR</sequence>
<dbReference type="InterPro" id="IPR032854">
    <property type="entry name" value="ALKBH3"/>
</dbReference>
<evidence type="ECO:0000259" key="1">
    <source>
        <dbReference type="PROSITE" id="PS51471"/>
    </source>
</evidence>
<comment type="caution">
    <text evidence="2">The sequence shown here is derived from an EMBL/GenBank/DDBJ whole genome shotgun (WGS) entry which is preliminary data.</text>
</comment>
<dbReference type="RefSeq" id="WP_306850699.1">
    <property type="nucleotide sequence ID" value="NZ_JAUSSK010000004.1"/>
</dbReference>
<evidence type="ECO:0000313" key="2">
    <source>
        <dbReference type="EMBL" id="MDQ0010592.1"/>
    </source>
</evidence>
<dbReference type="SUPFAM" id="SSF51197">
    <property type="entry name" value="Clavaminate synthase-like"/>
    <property type="match status" value="1"/>
</dbReference>
<dbReference type="InterPro" id="IPR027450">
    <property type="entry name" value="AlkB-like"/>
</dbReference>
<keyword evidence="3" id="KW-1185">Reference proteome</keyword>
<proteinExistence type="predicted"/>
<gene>
    <name evidence="2" type="ORF">J2T07_002798</name>
</gene>
<evidence type="ECO:0000313" key="3">
    <source>
        <dbReference type="Proteomes" id="UP001237737"/>
    </source>
</evidence>
<dbReference type="Gene3D" id="2.60.120.590">
    <property type="entry name" value="Alpha-ketoglutarate-dependent dioxygenase AlkB-like"/>
    <property type="match status" value="1"/>
</dbReference>
<dbReference type="PROSITE" id="PS51471">
    <property type="entry name" value="FE2OG_OXY"/>
    <property type="match status" value="1"/>
</dbReference>
<keyword evidence="2" id="KW-0560">Oxidoreductase</keyword>
<organism evidence="2 3">
    <name type="scientific">Luteibacter jiangsuensis</name>
    <dbReference type="NCBI Taxonomy" id="637577"/>
    <lineage>
        <taxon>Bacteria</taxon>
        <taxon>Pseudomonadati</taxon>
        <taxon>Pseudomonadota</taxon>
        <taxon>Gammaproteobacteria</taxon>
        <taxon>Lysobacterales</taxon>
        <taxon>Rhodanobacteraceae</taxon>
        <taxon>Luteibacter</taxon>
    </lineage>
</organism>
<feature type="domain" description="Fe2OG dioxygenase" evidence="1">
    <location>
        <begin position="114"/>
        <end position="211"/>
    </location>
</feature>
<dbReference type="PANTHER" id="PTHR31212:SF4">
    <property type="entry name" value="ALPHA-KETOGLUTARATE-DEPENDENT DIOXYGENASE ALKB HOMOLOG 3"/>
    <property type="match status" value="1"/>
</dbReference>
<protein>
    <submittedName>
        <fullName evidence="2">Alkylated DNA repair dioxygenase AlkB</fullName>
    </submittedName>
</protein>